<accession>A0ABY7UQ46</accession>
<dbReference type="RefSeq" id="WP_273742980.1">
    <property type="nucleotide sequence ID" value="NZ_CP117466.1"/>
</dbReference>
<dbReference type="EMBL" id="CP117466">
    <property type="protein sequence ID" value="WDA11819.1"/>
    <property type="molecule type" value="Genomic_DNA"/>
</dbReference>
<keyword evidence="2" id="KW-1185">Reference proteome</keyword>
<sequence>MATKTSTTAPRAVKAPFWHASYYGLQFIALLNAWGEHIHAEQALTRAADPGARHALAWAESSLPKFHDTLLNTLEAIPAEPLDLPLRRMTILLATLVRENRASAFDRYETLKSELAPFFLVPGDGAAADEVRKMLAAAERRFALMARLPLYRTEGVAQDALPELIAA</sequence>
<reference evidence="1 2" key="1">
    <citation type="submission" date="2023-02" db="EMBL/GenBank/DDBJ databases">
        <title>Whole genome sequenc of Paracoccus marcusii MBLB0836.</title>
        <authorList>
            <person name="Seo M.-J."/>
            <person name="Cho E.-S."/>
            <person name="Hwang C.Y."/>
        </authorList>
    </citation>
    <scope>NUCLEOTIDE SEQUENCE [LARGE SCALE GENOMIC DNA]</scope>
    <source>
        <strain evidence="1 2">MBLB0836</strain>
    </source>
</reference>
<evidence type="ECO:0000313" key="2">
    <source>
        <dbReference type="Proteomes" id="UP001216899"/>
    </source>
</evidence>
<organism evidence="1 2">
    <name type="scientific">Paracoccus marcusii</name>
    <dbReference type="NCBI Taxonomy" id="59779"/>
    <lineage>
        <taxon>Bacteria</taxon>
        <taxon>Pseudomonadati</taxon>
        <taxon>Pseudomonadota</taxon>
        <taxon>Alphaproteobacteria</taxon>
        <taxon>Rhodobacterales</taxon>
        <taxon>Paracoccaceae</taxon>
        <taxon>Paracoccus</taxon>
    </lineage>
</organism>
<evidence type="ECO:0000313" key="1">
    <source>
        <dbReference type="EMBL" id="WDA11819.1"/>
    </source>
</evidence>
<name>A0ABY7UQ46_9RHOB</name>
<dbReference type="Proteomes" id="UP001216899">
    <property type="component" value="Chromosome"/>
</dbReference>
<proteinExistence type="predicted"/>
<gene>
    <name evidence="1" type="ORF">PRL19_10980</name>
</gene>
<protein>
    <submittedName>
        <fullName evidence="1">Uncharacterized protein</fullName>
    </submittedName>
</protein>